<dbReference type="InterPro" id="IPR026777">
    <property type="entry name" value="PRM1"/>
</dbReference>
<proteinExistence type="inferred from homology"/>
<keyword evidence="8 10" id="KW-0472">Membrane</keyword>
<evidence type="ECO:0000256" key="5">
    <source>
        <dbReference type="ARBA" id="ARBA00022692"/>
    </source>
</evidence>
<keyword evidence="6 10" id="KW-0184">Conjugation</keyword>
<evidence type="ECO:0000256" key="9">
    <source>
        <dbReference type="ARBA" id="ARBA00023180"/>
    </source>
</evidence>
<dbReference type="GO" id="GO:0032220">
    <property type="term" value="P:plasma membrane fusion involved in cytogamy"/>
    <property type="evidence" value="ECO:0007669"/>
    <property type="project" value="TreeGrafter"/>
</dbReference>
<keyword evidence="13" id="KW-1185">Reference proteome</keyword>
<comment type="similarity">
    <text evidence="3 10">Belongs to the PRM1 family.</text>
</comment>
<dbReference type="EMBL" id="JAAMPI010000018">
    <property type="protein sequence ID" value="KAF4637574.1"/>
    <property type="molecule type" value="Genomic_DNA"/>
</dbReference>
<dbReference type="GO" id="GO:0043332">
    <property type="term" value="C:mating projection tip"/>
    <property type="evidence" value="ECO:0007669"/>
    <property type="project" value="UniProtKB-UniRule"/>
</dbReference>
<evidence type="ECO:0000313" key="12">
    <source>
        <dbReference type="EMBL" id="KAF4637574.1"/>
    </source>
</evidence>
<name>A0A8H4WB45_9HELO</name>
<evidence type="ECO:0000256" key="3">
    <source>
        <dbReference type="ARBA" id="ARBA00010780"/>
    </source>
</evidence>
<evidence type="ECO:0000256" key="2">
    <source>
        <dbReference type="ARBA" id="ARBA00004651"/>
    </source>
</evidence>
<accession>A0A8H4WB45</accession>
<dbReference type="OrthoDB" id="5356111at2759"/>
<evidence type="ECO:0000256" key="4">
    <source>
        <dbReference type="ARBA" id="ARBA00022475"/>
    </source>
</evidence>
<sequence>MSSARNQEPPSYPTVPPSLNAGSYEMQNYQSNEPAPPNTLPIYTPYLGLRARLSQTWINRWTILLLLIIVRVLLAIKGVNQDIASAKEEALSACTTVENVGSAMASMPHYLADGVNAMAADGITKAVGGLMDMLTLTLTSLEEIILFLINMYTSTYVCLITLAVSGSLHVAIDMIEKVGSAMNASISTITGDISTDVTSFQNDLNTFLGALSIPTGLLGGSKTPPQINITDKLASLNDIQIDPTTMDADLTKLNNSIPTFADVQNFTRNVVSIPFDEIKQLINESMSNYTFDKSVFPVPEKKALTFCSNNSDINDFFGGLVKVISTARTIFIIVALLAAILVCIPMGWLEIWRWRKLQLRARSVQKNALDPIDVVYIASRPVTANAGIMVASRIKNQKRKTLFRWFVAYSTTLPALVVLALGMAGLANCLCQYLVLRTLEREVPVIAQEVEGFADKVVDAINNSSESWALGANRVINSTNIKVNEDVFGWVNTSTTAVNNTLNTFVDEMNTELNNTFGGTILYAPIQGVMNCLVELKIAGIEKGLTWVQDHAHVDLPEFRSDVFSLGAAISLTNSSTAESFLSSPGSTAGDDVTNAVEKVAAKLMDSIKTEAIISACVVAVFFINMFIGLIRVIYVSFKHDKTRAEGGPAFTGDNRGALSPRSPNRNNVATFPDFGGPVSSLHQEKSVEDMSWEASGLEDEERLGSVEQHRSVEFKPGHERASSYGYLDEKSRW</sequence>
<keyword evidence="7 10" id="KW-1133">Transmembrane helix</keyword>
<evidence type="ECO:0000256" key="6">
    <source>
        <dbReference type="ARBA" id="ARBA00022971"/>
    </source>
</evidence>
<reference evidence="12 13" key="1">
    <citation type="submission" date="2020-03" db="EMBL/GenBank/DDBJ databases">
        <title>Draft Genome Sequence of Cudoniella acicularis.</title>
        <authorList>
            <person name="Buettner E."/>
            <person name="Kellner H."/>
        </authorList>
    </citation>
    <scope>NUCLEOTIDE SEQUENCE [LARGE SCALE GENOMIC DNA]</scope>
    <source>
        <strain evidence="12 13">DSM 108380</strain>
    </source>
</reference>
<evidence type="ECO:0000256" key="8">
    <source>
        <dbReference type="ARBA" id="ARBA00023136"/>
    </source>
</evidence>
<comment type="function">
    <text evidence="1 10">Involved in cell fusion during mating by stabilizing the plasma membrane fusion event.</text>
</comment>
<feature type="compositionally biased region" description="Basic and acidic residues" evidence="11">
    <location>
        <begin position="703"/>
        <end position="734"/>
    </location>
</feature>
<dbReference type="PANTHER" id="PTHR31030">
    <property type="entry name" value="PLASMA MEMBRANE FUSION PROTEIN PRM1"/>
    <property type="match status" value="1"/>
</dbReference>
<feature type="region of interest" description="Disordered" evidence="11">
    <location>
        <begin position="646"/>
        <end position="675"/>
    </location>
</feature>
<keyword evidence="4 10" id="KW-1003">Cell membrane</keyword>
<feature type="transmembrane region" description="Helical" evidence="10">
    <location>
        <begin position="330"/>
        <end position="352"/>
    </location>
</feature>
<comment type="caution">
    <text evidence="10">Lacks conserved residue(s) required for the propagation of feature annotation.</text>
</comment>
<dbReference type="AlphaFoldDB" id="A0A8H4WB45"/>
<protein>
    <recommendedName>
        <fullName evidence="10">Plasma membrane fusion protein PRM1</fullName>
    </recommendedName>
</protein>
<keyword evidence="5 10" id="KW-0812">Transmembrane</keyword>
<evidence type="ECO:0000256" key="10">
    <source>
        <dbReference type="RuleBase" id="RU366035"/>
    </source>
</evidence>
<gene>
    <name evidence="12" type="ORF">G7Y89_g500</name>
</gene>
<evidence type="ECO:0000313" key="13">
    <source>
        <dbReference type="Proteomes" id="UP000566819"/>
    </source>
</evidence>
<feature type="region of interest" description="Disordered" evidence="11">
    <location>
        <begin position="689"/>
        <end position="734"/>
    </location>
</feature>
<organism evidence="12 13">
    <name type="scientific">Cudoniella acicularis</name>
    <dbReference type="NCBI Taxonomy" id="354080"/>
    <lineage>
        <taxon>Eukaryota</taxon>
        <taxon>Fungi</taxon>
        <taxon>Dikarya</taxon>
        <taxon>Ascomycota</taxon>
        <taxon>Pezizomycotina</taxon>
        <taxon>Leotiomycetes</taxon>
        <taxon>Helotiales</taxon>
        <taxon>Tricladiaceae</taxon>
        <taxon>Cudoniella</taxon>
    </lineage>
</organism>
<evidence type="ECO:0000256" key="7">
    <source>
        <dbReference type="ARBA" id="ARBA00022989"/>
    </source>
</evidence>
<evidence type="ECO:0000256" key="11">
    <source>
        <dbReference type="SAM" id="MobiDB-lite"/>
    </source>
</evidence>
<keyword evidence="9" id="KW-0325">Glycoprotein</keyword>
<comment type="caution">
    <text evidence="12">The sequence shown here is derived from an EMBL/GenBank/DDBJ whole genome shotgun (WGS) entry which is preliminary data.</text>
</comment>
<dbReference type="PANTHER" id="PTHR31030:SF1">
    <property type="entry name" value="PLASMA MEMBRANE FUSION PROTEIN PRM1"/>
    <property type="match status" value="1"/>
</dbReference>
<dbReference type="Proteomes" id="UP000566819">
    <property type="component" value="Unassembled WGS sequence"/>
</dbReference>
<feature type="transmembrane region" description="Helical" evidence="10">
    <location>
        <begin position="612"/>
        <end position="635"/>
    </location>
</feature>
<dbReference type="GO" id="GO:0005886">
    <property type="term" value="C:plasma membrane"/>
    <property type="evidence" value="ECO:0007669"/>
    <property type="project" value="UniProtKB-SubCell"/>
</dbReference>
<comment type="subcellular location">
    <subcellularLocation>
        <location evidence="2 10">Cell membrane</location>
        <topology evidence="2 10">Multi-pass membrane protein</topology>
    </subcellularLocation>
</comment>
<evidence type="ECO:0000256" key="1">
    <source>
        <dbReference type="ARBA" id="ARBA00002512"/>
    </source>
</evidence>
<feature type="transmembrane region" description="Helical" evidence="10">
    <location>
        <begin position="402"/>
        <end position="427"/>
    </location>
</feature>